<evidence type="ECO:0000256" key="13">
    <source>
        <dbReference type="SAM" id="SignalP"/>
    </source>
</evidence>
<feature type="compositionally biased region" description="Basic and acidic residues" evidence="11">
    <location>
        <begin position="1613"/>
        <end position="1622"/>
    </location>
</feature>
<comment type="subcellular location">
    <subcellularLocation>
        <location evidence="2">Cytoplasm</location>
        <location evidence="2">Cytoskeleton</location>
        <location evidence="2">Cilium axoneme</location>
    </subcellularLocation>
    <subcellularLocation>
        <location evidence="1">Membrane</location>
        <topology evidence="1">Single-pass membrane protein</topology>
    </subcellularLocation>
</comment>
<feature type="compositionally biased region" description="Low complexity" evidence="11">
    <location>
        <begin position="613"/>
        <end position="637"/>
    </location>
</feature>
<evidence type="ECO:0000256" key="3">
    <source>
        <dbReference type="ARBA" id="ARBA00022614"/>
    </source>
</evidence>
<feature type="transmembrane region" description="Helical" evidence="12">
    <location>
        <begin position="1853"/>
        <end position="1874"/>
    </location>
</feature>
<dbReference type="Pfam" id="PF00560">
    <property type="entry name" value="LRR_1"/>
    <property type="match status" value="1"/>
</dbReference>
<evidence type="ECO:0000256" key="6">
    <source>
        <dbReference type="ARBA" id="ARBA00022737"/>
    </source>
</evidence>
<evidence type="ECO:0000256" key="7">
    <source>
        <dbReference type="ARBA" id="ARBA00022989"/>
    </source>
</evidence>
<name>A0AAE0C544_9CHLO</name>
<dbReference type="PANTHER" id="PTHR27000">
    <property type="entry name" value="LEUCINE-RICH REPEAT RECEPTOR-LIKE PROTEIN KINASE FAMILY PROTEIN-RELATED"/>
    <property type="match status" value="1"/>
</dbReference>
<keyword evidence="4 12" id="KW-0812">Transmembrane</keyword>
<dbReference type="GO" id="GO:0005930">
    <property type="term" value="C:axoneme"/>
    <property type="evidence" value="ECO:0007669"/>
    <property type="project" value="UniProtKB-SubCell"/>
</dbReference>
<dbReference type="SUPFAM" id="SSF52058">
    <property type="entry name" value="L domain-like"/>
    <property type="match status" value="3"/>
</dbReference>
<proteinExistence type="predicted"/>
<evidence type="ECO:0000256" key="2">
    <source>
        <dbReference type="ARBA" id="ARBA00004430"/>
    </source>
</evidence>
<feature type="chain" id="PRO_5042039778" evidence="13">
    <location>
        <begin position="17"/>
        <end position="2247"/>
    </location>
</feature>
<feature type="region of interest" description="Disordered" evidence="11">
    <location>
        <begin position="565"/>
        <end position="586"/>
    </location>
</feature>
<feature type="region of interest" description="Disordered" evidence="11">
    <location>
        <begin position="1594"/>
        <end position="1680"/>
    </location>
</feature>
<keyword evidence="3" id="KW-0433">Leucine-rich repeat</keyword>
<dbReference type="InterPro" id="IPR032675">
    <property type="entry name" value="LRR_dom_sf"/>
</dbReference>
<feature type="compositionally biased region" description="Polar residues" evidence="11">
    <location>
        <begin position="565"/>
        <end position="575"/>
    </location>
</feature>
<dbReference type="Proteomes" id="UP001190700">
    <property type="component" value="Unassembled WGS sequence"/>
</dbReference>
<evidence type="ECO:0000256" key="12">
    <source>
        <dbReference type="SAM" id="Phobius"/>
    </source>
</evidence>
<keyword evidence="9" id="KW-0675">Receptor</keyword>
<evidence type="ECO:0000256" key="10">
    <source>
        <dbReference type="ARBA" id="ARBA00023180"/>
    </source>
</evidence>
<dbReference type="Pfam" id="PF13855">
    <property type="entry name" value="LRR_8"/>
    <property type="match status" value="1"/>
</dbReference>
<keyword evidence="8 12" id="KW-0472">Membrane</keyword>
<feature type="transmembrane region" description="Helical" evidence="12">
    <location>
        <begin position="1799"/>
        <end position="1823"/>
    </location>
</feature>
<evidence type="ECO:0000256" key="4">
    <source>
        <dbReference type="ARBA" id="ARBA00022692"/>
    </source>
</evidence>
<gene>
    <name evidence="14" type="ORF">CYMTET_42623</name>
</gene>
<feature type="transmembrane region" description="Helical" evidence="12">
    <location>
        <begin position="2165"/>
        <end position="2186"/>
    </location>
</feature>
<evidence type="ECO:0000256" key="5">
    <source>
        <dbReference type="ARBA" id="ARBA00022729"/>
    </source>
</evidence>
<accession>A0AAE0C544</accession>
<reference evidence="14 15" key="1">
    <citation type="journal article" date="2015" name="Genome Biol. Evol.">
        <title>Comparative Genomics of a Bacterivorous Green Alga Reveals Evolutionary Causalities and Consequences of Phago-Mixotrophic Mode of Nutrition.</title>
        <authorList>
            <person name="Burns J.A."/>
            <person name="Paasch A."/>
            <person name="Narechania A."/>
            <person name="Kim E."/>
        </authorList>
    </citation>
    <scope>NUCLEOTIDE SEQUENCE [LARGE SCALE GENOMIC DNA]</scope>
    <source>
        <strain evidence="14 15">PLY_AMNH</strain>
    </source>
</reference>
<dbReference type="SMART" id="SM01411">
    <property type="entry name" value="Ephrin_rec_like"/>
    <property type="match status" value="2"/>
</dbReference>
<organism evidence="14 15">
    <name type="scientific">Cymbomonas tetramitiformis</name>
    <dbReference type="NCBI Taxonomy" id="36881"/>
    <lineage>
        <taxon>Eukaryota</taxon>
        <taxon>Viridiplantae</taxon>
        <taxon>Chlorophyta</taxon>
        <taxon>Pyramimonadophyceae</taxon>
        <taxon>Pyramimonadales</taxon>
        <taxon>Pyramimonadaceae</taxon>
        <taxon>Cymbomonas</taxon>
    </lineage>
</organism>
<feature type="compositionally biased region" description="Pro residues" evidence="11">
    <location>
        <begin position="666"/>
        <end position="675"/>
    </location>
</feature>
<sequence length="2247" mass="243242">MLFVILVILALRPGHATTIEETTEYQCCQNSKYQFCECSDQFSDCECTELNLSGLTGTVPTEMGTISTLRTLTLIKNSFSGSVPTELGQLNSMTTLEIKASRLVGPLPSELGRLTQLSTLRLLDIALTGTIPTEMGNLTTASTVYLDDNLLEGRFPSTFGNLLAVTAMSLKNNTLTGTIPTELGDLTMLETLRLHDNSLFGTIPTEMGNLAVVRSVYLDDNLLEGRIPSTFGNLLAVTAMSLTDNTLTGTIPTELGDLTMLEALYLYRNNINGHIPSEFGKLENLQSLYLSVLGLSGTIPTELGMCTALQDMGLHVNELSGTIPTELGMLSALEHNLMLQENRLVERIPSQLGHLPMRYLRLFRNSLVGELPSEFGALPRLSVLEIYENSLTGTIPSYLGNLNHSLQQLNIASNCLIGSIPTEFGLLQLLTELRYGRNELGNGDWSLLPTELGLLGQLTHLSAEVQSNAGSGNWIPTQLGNMIDIWTMNLNTCGLSGTLPSELGRLENLAELFVKDNNLEGVLPPGLGNITNLSLNVTYNEPLCGPIPDGMSVDRTGTSLGSDCPATNNPTSTSMTETWHPTTAPPTTYTNAPVYQAPSLTPTAFPSMPPSFSPTNSPSTSPTASPTAPPISLSPTTQDETTAPTAFPPPRLSPQASPTSHAIPATVPPSPPPPDFAMTSVGRIPEAAEATTVSFTFEGSDVDFFQCQLDGGTLELCESPYEAAWLSAGNHTFMVTATLKGSGELVKEVAWEVAPRLHFAQEVTPAELSMPNVRTEFLELLPVKADQVAFSILSLEVRLASEWPAGSSPPPPEADGAVALMARAEKEDKLVVLDLDASAVNASTVGNYTVWVAVQDVKAECTSVISAWVAVTVHYQSTLLLMPSTGDVVVRSGSRADVVVAGQMPQASAAYIINIGTGGAAGADQSEPGDQTTCTTPTMFNVTAMTNQTWARVEPTSGTLHGVGDQASLTVVISELLNQTTTSLEASFSIFNSADGSDQRLRVLMTIVPSVISNITVAVAKVEELRTGGAAEWTVAPLDEFGNAIVEGSDGFLVDAFLLRSSAGGLEEVDREVDWLADTTFDDDSGLYISRVNDVTPYGEYRIYLRYVDRGQTQEALTVKDAALGGNWSDPQGCQLHGSPLSFYFEPVQCDAERHQRADADGVACTCDLGYYNNASDGEPLACQACGYGNYGTQGAGAAEACSKCHYEDSTDRLTTLREDATSLEECVCRAGYSHSAGNFRNCTACPPGHFQDRPNATDCKPCAIGTLSRMEARDTPCTEHCSDARTVAHVEGLSECVTCASNAHAEYLCQYNGTWHIHEDADVCNSVAPNTTRAACVCNPDYYQTLADDLDLFINQTCSACSEGALCLGSIMRGLPGYWRRSTAHDRFYACASEDVCLGELHEQLPAEHEAYVTDLTADRTADLTVYFTTGRADFLYGMQLAGCAAGHEAVLCGSCQDDWVLSGQGTCQQCGDTAAEQTSGHILTAVCLALALSALVVWLQRPFYSEEEAHYREMAVQGLKRAVSRLKEAGRELKERAAAVISDGQGRGFSLTIRSAAVDASSGAVGLAAPEAQGDRATHVEIVCLAKSGVDSCGAEEEDGKGEHGSTGTSEQRRTREHLLQDGTNRSSDPQKRPSDAISEGGHSLPGKTDTVKKGVKGLNNIDPGKTGQSADRAGAAGAGEQKGNLQFLPEARQMCAVLLSFSQISSSYNSSFGIDWPAGFSGLLTRISVLNFALPGLPGVPSTSCTIHPLGWLLMHRLIIVLPVLAVLFISGLATASYQLQSQRRHLVEEKQYRFFLVRTVLFILYLSYISLSIRMLAFFKCTQVYDDWYLDDDLHVQCWVGAHARNLPIALVGVCLYPLGLPAVFLYFLWRYHVPSLAKVKVRACLLHAALERLAPETYGTSRRGLEDPLVDLEAVSLTELQTLSARAVLADSNQPQAAAGLESALGKGLGVSNPEPRLHRLVRRASTVDSIPEEAEEDEEEELLLEDQLMLHGKVDLTLVAAEREALIDYLGRWVQTARRGKQFATAVFWDTTDRNNTVQRLQSRWAVLEAYAVIRVGFIFKAYHVQAWWYELWDLMRKLALTGGIVFLDKGSITQIATAIMICFVAICVHLSLRPDVNPVAHVFTMMTLVLLFYNLLLGLVLKCLEDSSKVDDMLMNHLLMWPTILVFASFFVCIARQLVTDSSPPQLPPPIRKQQQDSNKVAERYSMAMSDDDNPTQQSSTPQIRINPLFQLYRRASQMR</sequence>
<dbReference type="FunFam" id="3.80.10.10:FF:000095">
    <property type="entry name" value="LRR receptor-like serine/threonine-protein kinase GSO1"/>
    <property type="match status" value="1"/>
</dbReference>
<feature type="transmembrane region" description="Helical" evidence="12">
    <location>
        <begin position="2125"/>
        <end position="2144"/>
    </location>
</feature>
<dbReference type="Gene3D" id="3.80.10.10">
    <property type="entry name" value="Ribonuclease Inhibitor"/>
    <property type="match status" value="3"/>
</dbReference>
<feature type="region of interest" description="Disordered" evidence="11">
    <location>
        <begin position="600"/>
        <end position="679"/>
    </location>
</feature>
<protein>
    <submittedName>
        <fullName evidence="14">Uncharacterized protein</fullName>
    </submittedName>
</protein>
<dbReference type="CDD" id="cd00185">
    <property type="entry name" value="TNFRSF"/>
    <property type="match status" value="1"/>
</dbReference>
<feature type="compositionally biased region" description="Low complexity" evidence="11">
    <location>
        <begin position="576"/>
        <end position="586"/>
    </location>
</feature>
<keyword evidence="6" id="KW-0677">Repeat</keyword>
<dbReference type="EMBL" id="LGRX02028578">
    <property type="protein sequence ID" value="KAK3247893.1"/>
    <property type="molecule type" value="Genomic_DNA"/>
</dbReference>
<dbReference type="PANTHER" id="PTHR27000:SF642">
    <property type="entry name" value="INACTIVE LEUCINE-RICH REPEAT RECEPTOR KINASE XIAO-RELATED"/>
    <property type="match status" value="1"/>
</dbReference>
<feature type="transmembrane region" description="Helical" evidence="12">
    <location>
        <begin position="2102"/>
        <end position="2119"/>
    </location>
</feature>
<evidence type="ECO:0000256" key="11">
    <source>
        <dbReference type="SAM" id="MobiDB-lite"/>
    </source>
</evidence>
<dbReference type="FunFam" id="3.80.10.10:FF:000041">
    <property type="entry name" value="LRR receptor-like serine/threonine-protein kinase ERECTA"/>
    <property type="match status" value="1"/>
</dbReference>
<dbReference type="GO" id="GO:0016020">
    <property type="term" value="C:membrane"/>
    <property type="evidence" value="ECO:0007669"/>
    <property type="project" value="UniProtKB-SubCell"/>
</dbReference>
<evidence type="ECO:0000313" key="14">
    <source>
        <dbReference type="EMBL" id="KAK3247893.1"/>
    </source>
</evidence>
<keyword evidence="10" id="KW-0325">Glycoprotein</keyword>
<keyword evidence="7 12" id="KW-1133">Transmembrane helix</keyword>
<evidence type="ECO:0000256" key="9">
    <source>
        <dbReference type="ARBA" id="ARBA00023170"/>
    </source>
</evidence>
<evidence type="ECO:0000313" key="15">
    <source>
        <dbReference type="Proteomes" id="UP001190700"/>
    </source>
</evidence>
<comment type="caution">
    <text evidence="14">The sequence shown here is derived from an EMBL/GenBank/DDBJ whole genome shotgun (WGS) entry which is preliminary data.</text>
</comment>
<evidence type="ECO:0000256" key="8">
    <source>
        <dbReference type="ARBA" id="ARBA00023136"/>
    </source>
</evidence>
<evidence type="ECO:0000256" key="1">
    <source>
        <dbReference type="ARBA" id="ARBA00004167"/>
    </source>
</evidence>
<feature type="transmembrane region" description="Helical" evidence="12">
    <location>
        <begin position="1757"/>
        <end position="1779"/>
    </location>
</feature>
<keyword evidence="15" id="KW-1185">Reference proteome</keyword>
<feature type="signal peptide" evidence="13">
    <location>
        <begin position="1"/>
        <end position="16"/>
    </location>
</feature>
<keyword evidence="5 13" id="KW-0732">Signal</keyword>
<dbReference type="InterPro" id="IPR001611">
    <property type="entry name" value="Leu-rich_rpt"/>
</dbReference>